<evidence type="ECO:0000256" key="3">
    <source>
        <dbReference type="SAM" id="MobiDB-lite"/>
    </source>
</evidence>
<evidence type="ECO:0000259" key="4">
    <source>
        <dbReference type="PROSITE" id="PS50968"/>
    </source>
</evidence>
<proteinExistence type="inferred from homology"/>
<evidence type="ECO:0000313" key="8">
    <source>
        <dbReference type="Proteomes" id="UP000001744"/>
    </source>
</evidence>
<dbReference type="GeneID" id="7051958"/>
<feature type="domain" description="Lipoyl-binding" evidence="4">
    <location>
        <begin position="36"/>
        <end position="111"/>
    </location>
</feature>
<dbReference type="STRING" id="402676.B6JWU1"/>
<dbReference type="eggNOG" id="KOG0557">
    <property type="taxonomic scope" value="Eukaryota"/>
</dbReference>
<dbReference type="JaponicusDB" id="SJAG_00866">
    <property type="gene designation" value="pdx1"/>
</dbReference>
<dbReference type="InterPro" id="IPR000089">
    <property type="entry name" value="Biotin_lipoyl"/>
</dbReference>
<dbReference type="InterPro" id="IPR011053">
    <property type="entry name" value="Single_hybrid_motif"/>
</dbReference>
<organism evidence="6 8">
    <name type="scientific">Schizosaccharomyces japonicus (strain yFS275 / FY16936)</name>
    <name type="common">Fission yeast</name>
    <dbReference type="NCBI Taxonomy" id="402676"/>
    <lineage>
        <taxon>Eukaryota</taxon>
        <taxon>Fungi</taxon>
        <taxon>Dikarya</taxon>
        <taxon>Ascomycota</taxon>
        <taxon>Taphrinomycotina</taxon>
        <taxon>Schizosaccharomycetes</taxon>
        <taxon>Schizosaccharomycetales</taxon>
        <taxon>Schizosaccharomycetaceae</taxon>
        <taxon>Schizosaccharomyces</taxon>
    </lineage>
</organism>
<dbReference type="OMA" id="NTIYSTC"/>
<dbReference type="RefSeq" id="XP_002172135.2">
    <property type="nucleotide sequence ID" value="XM_002172099.2"/>
</dbReference>
<dbReference type="PANTHER" id="PTHR23151">
    <property type="entry name" value="DIHYDROLIPOAMIDE ACETYL/SUCCINYL-TRANSFERASE-RELATED"/>
    <property type="match status" value="1"/>
</dbReference>
<dbReference type="Proteomes" id="UP000001744">
    <property type="component" value="Unassembled WGS sequence"/>
</dbReference>
<name>B6JWU1_SCHJY</name>
<dbReference type="VEuPathDB" id="FungiDB:SJAG_00866"/>
<dbReference type="SUPFAM" id="SSF47005">
    <property type="entry name" value="Peripheral subunit-binding domain of 2-oxo acid dehydrogenase complex"/>
    <property type="match status" value="1"/>
</dbReference>
<evidence type="ECO:0000256" key="1">
    <source>
        <dbReference type="ARBA" id="ARBA00007317"/>
    </source>
</evidence>
<gene>
    <name evidence="7" type="primary">pdx1</name>
    <name evidence="6" type="ORF">SJAG_00866</name>
</gene>
<dbReference type="GO" id="GO:0006086">
    <property type="term" value="P:pyruvate decarboxylation to acetyl-CoA"/>
    <property type="evidence" value="ECO:0000318"/>
    <property type="project" value="GO_Central"/>
</dbReference>
<dbReference type="GO" id="GO:0045254">
    <property type="term" value="C:pyruvate dehydrogenase complex"/>
    <property type="evidence" value="ECO:0000318"/>
    <property type="project" value="GO_Central"/>
</dbReference>
<keyword evidence="8" id="KW-1185">Reference proteome</keyword>
<feature type="compositionally biased region" description="Basic and acidic residues" evidence="3">
    <location>
        <begin position="248"/>
        <end position="261"/>
    </location>
</feature>
<reference evidence="6 8" key="1">
    <citation type="journal article" date="2011" name="Science">
        <title>Comparative functional genomics of the fission yeasts.</title>
        <authorList>
            <person name="Rhind N."/>
            <person name="Chen Z."/>
            <person name="Yassour M."/>
            <person name="Thompson D.A."/>
            <person name="Haas B.J."/>
            <person name="Habib N."/>
            <person name="Wapinski I."/>
            <person name="Roy S."/>
            <person name="Lin M.F."/>
            <person name="Heiman D.I."/>
            <person name="Young S.K."/>
            <person name="Furuya K."/>
            <person name="Guo Y."/>
            <person name="Pidoux A."/>
            <person name="Chen H.M."/>
            <person name="Robbertse B."/>
            <person name="Goldberg J.M."/>
            <person name="Aoki K."/>
            <person name="Bayne E.H."/>
            <person name="Berlin A.M."/>
            <person name="Desjardins C.A."/>
            <person name="Dobbs E."/>
            <person name="Dukaj L."/>
            <person name="Fan L."/>
            <person name="FitzGerald M.G."/>
            <person name="French C."/>
            <person name="Gujja S."/>
            <person name="Hansen K."/>
            <person name="Keifenheim D."/>
            <person name="Levin J.Z."/>
            <person name="Mosher R.A."/>
            <person name="Mueller C.A."/>
            <person name="Pfiffner J."/>
            <person name="Priest M."/>
            <person name="Russ C."/>
            <person name="Smialowska A."/>
            <person name="Swoboda P."/>
            <person name="Sykes S.M."/>
            <person name="Vaughn M."/>
            <person name="Vengrova S."/>
            <person name="Yoder R."/>
            <person name="Zeng Q."/>
            <person name="Allshire R."/>
            <person name="Baulcombe D."/>
            <person name="Birren B.W."/>
            <person name="Brown W."/>
            <person name="Ekwall K."/>
            <person name="Kellis M."/>
            <person name="Leatherwood J."/>
            <person name="Levin H."/>
            <person name="Margalit H."/>
            <person name="Martienssen R."/>
            <person name="Nieduszynski C.A."/>
            <person name="Spatafora J.W."/>
            <person name="Friedman N."/>
            <person name="Dalgaard J.Z."/>
            <person name="Baumann P."/>
            <person name="Niki H."/>
            <person name="Regev A."/>
            <person name="Nusbaum C."/>
        </authorList>
    </citation>
    <scope>NUCLEOTIDE SEQUENCE [LARGE SCALE GENOMIC DNA]</scope>
    <source>
        <strain evidence="8">yFS275 / FY16936</strain>
    </source>
</reference>
<keyword evidence="2" id="KW-0450">Lipoyl</keyword>
<dbReference type="PROSITE" id="PS51826">
    <property type="entry name" value="PSBD"/>
    <property type="match status" value="1"/>
</dbReference>
<dbReference type="EMBL" id="KE651166">
    <property type="protein sequence ID" value="EEB05842.2"/>
    <property type="molecule type" value="Genomic_DNA"/>
</dbReference>
<dbReference type="InterPro" id="IPR036625">
    <property type="entry name" value="E3-bd_dom_sf"/>
</dbReference>
<feature type="region of interest" description="Disordered" evidence="3">
    <location>
        <begin position="241"/>
        <end position="267"/>
    </location>
</feature>
<dbReference type="OrthoDB" id="202158at2759"/>
<evidence type="ECO:0000313" key="7">
    <source>
        <dbReference type="JaponicusDB" id="SJAG_00866"/>
    </source>
</evidence>
<dbReference type="GO" id="GO:0016746">
    <property type="term" value="F:acyltransferase activity"/>
    <property type="evidence" value="ECO:0007669"/>
    <property type="project" value="InterPro"/>
</dbReference>
<evidence type="ECO:0000313" key="6">
    <source>
        <dbReference type="EMBL" id="EEB05842.2"/>
    </source>
</evidence>
<evidence type="ECO:0000256" key="2">
    <source>
        <dbReference type="ARBA" id="ARBA00022823"/>
    </source>
</evidence>
<dbReference type="CDD" id="cd06849">
    <property type="entry name" value="lipoyl_domain"/>
    <property type="match status" value="1"/>
</dbReference>
<dbReference type="Gene3D" id="2.40.50.100">
    <property type="match status" value="1"/>
</dbReference>
<dbReference type="GO" id="GO:0005198">
    <property type="term" value="F:structural molecule activity"/>
    <property type="evidence" value="ECO:0000318"/>
    <property type="project" value="GO_Central"/>
</dbReference>
<protein>
    <submittedName>
        <fullName evidence="6">Pyruvate dehydrogenase X component</fullName>
    </submittedName>
</protein>
<feature type="compositionally biased region" description="Basic and acidic residues" evidence="3">
    <location>
        <begin position="124"/>
        <end position="143"/>
    </location>
</feature>
<feature type="region of interest" description="Disordered" evidence="3">
    <location>
        <begin position="124"/>
        <end position="159"/>
    </location>
</feature>
<dbReference type="GO" id="GO:0005739">
    <property type="term" value="C:mitochondrion"/>
    <property type="evidence" value="ECO:0000318"/>
    <property type="project" value="GO_Central"/>
</dbReference>
<keyword evidence="6" id="KW-0670">Pyruvate</keyword>
<accession>B6JWU1</accession>
<dbReference type="Pfam" id="PF00364">
    <property type="entry name" value="Biotin_lipoyl"/>
    <property type="match status" value="1"/>
</dbReference>
<dbReference type="PROSITE" id="PS50968">
    <property type="entry name" value="BIOTINYL_LIPOYL"/>
    <property type="match status" value="1"/>
</dbReference>
<dbReference type="PANTHER" id="PTHR23151:SF82">
    <property type="entry name" value="PYRUVATE DEHYDROGENASE COMPLEX PROTEIN X COMPONENT, MITOCHONDRIAL"/>
    <property type="match status" value="1"/>
</dbReference>
<dbReference type="FunFam" id="2.40.50.100:FF:000010">
    <property type="entry name" value="Acetyltransferase component of pyruvate dehydrogenase complex"/>
    <property type="match status" value="1"/>
</dbReference>
<dbReference type="HOGENOM" id="CLU_035825_2_1_1"/>
<comment type="similarity">
    <text evidence="1">Belongs to the 2-oxoacid dehydrogenase family.</text>
</comment>
<dbReference type="Gene3D" id="4.10.320.10">
    <property type="entry name" value="E3-binding domain"/>
    <property type="match status" value="1"/>
</dbReference>
<dbReference type="InterPro" id="IPR045257">
    <property type="entry name" value="E2/Pdx1"/>
</dbReference>
<sequence length="478" mass="50821">MGMGMLRSLNTIYSTCRHALLKNGKSFHSSTRLLAISKFNMPALSPTMETGTVAKWRLKEGDAYATGDVILEIETDKATMDVEAPDDGVLAKITVKEGQAVPVGAQIAIIADDAADLEGADLSKYESEDAAPKKKEESQKTEAKSAPATPVTAGARENSQVSAVAKESNAHIQFPSVHLLLKQNNVTDPSVIAPTGPHGILLKGDVLAYLGKISKQAPVDIEKVVHSMEVLDLSNVKPAAPAVANKPAAEETQKTEKKAAPKPELIPPSTVETTVNVQQLGALLDKLQGLSLQFPLQRVVEKACKNALERSNVYVPKSKILDDMFDFLVGSKSTAFAADSGKPLAFEPKLSAQKFVEKQSKGANKLVSALDGAIISMPSTIAKYASVGVAQPKAASTTTKDVADSSAQTIDSIYDFLFDTSSSTHSSSAANTTAQSQTPKDAVTVSITFDTEYVDAKRAQKFLDVFKSGLENPETVIF</sequence>
<dbReference type="AlphaFoldDB" id="B6JWU1"/>
<dbReference type="SUPFAM" id="SSF51230">
    <property type="entry name" value="Single hybrid motif"/>
    <property type="match status" value="1"/>
</dbReference>
<feature type="domain" description="Peripheral subunit-binding (PSBD)" evidence="5">
    <location>
        <begin position="172"/>
        <end position="210"/>
    </location>
</feature>
<dbReference type="InterPro" id="IPR004167">
    <property type="entry name" value="PSBD"/>
</dbReference>
<evidence type="ECO:0000259" key="5">
    <source>
        <dbReference type="PROSITE" id="PS51826"/>
    </source>
</evidence>